<dbReference type="SMART" id="SM00387">
    <property type="entry name" value="HATPase_c"/>
    <property type="match status" value="1"/>
</dbReference>
<dbReference type="InterPro" id="IPR003594">
    <property type="entry name" value="HATPase_dom"/>
</dbReference>
<keyword evidence="6" id="KW-0418">Kinase</keyword>
<dbReference type="Pfam" id="PF05227">
    <property type="entry name" value="CHASE3"/>
    <property type="match status" value="1"/>
</dbReference>
<keyword evidence="9" id="KW-0472">Membrane</keyword>
<dbReference type="InterPro" id="IPR050482">
    <property type="entry name" value="Sensor_HK_TwoCompSys"/>
</dbReference>
<dbReference type="Proteomes" id="UP001596495">
    <property type="component" value="Unassembled WGS sequence"/>
</dbReference>
<dbReference type="RefSeq" id="WP_382255296.1">
    <property type="nucleotide sequence ID" value="NZ_JBHTBX010000003.1"/>
</dbReference>
<keyword evidence="9" id="KW-0812">Transmembrane</keyword>
<dbReference type="EMBL" id="JBHTBX010000003">
    <property type="protein sequence ID" value="MFC7434227.1"/>
    <property type="molecule type" value="Genomic_DNA"/>
</dbReference>
<dbReference type="EC" id="2.7.13.3" evidence="2"/>
<dbReference type="Pfam" id="PF07730">
    <property type="entry name" value="HisKA_3"/>
    <property type="match status" value="1"/>
</dbReference>
<feature type="domain" description="Histidine kinase" evidence="10">
    <location>
        <begin position="258"/>
        <end position="450"/>
    </location>
</feature>
<dbReference type="PANTHER" id="PTHR24421">
    <property type="entry name" value="NITRATE/NITRITE SENSOR PROTEIN NARX-RELATED"/>
    <property type="match status" value="1"/>
</dbReference>
<evidence type="ECO:0000256" key="2">
    <source>
        <dbReference type="ARBA" id="ARBA00012438"/>
    </source>
</evidence>
<evidence type="ECO:0000256" key="5">
    <source>
        <dbReference type="ARBA" id="ARBA00022741"/>
    </source>
</evidence>
<evidence type="ECO:0000256" key="7">
    <source>
        <dbReference type="ARBA" id="ARBA00022840"/>
    </source>
</evidence>
<proteinExistence type="predicted"/>
<dbReference type="CDD" id="cd16917">
    <property type="entry name" value="HATPase_UhpB-NarQ-NarX-like"/>
    <property type="match status" value="1"/>
</dbReference>
<dbReference type="Pfam" id="PF02518">
    <property type="entry name" value="HATPase_c"/>
    <property type="match status" value="1"/>
</dbReference>
<evidence type="ECO:0000256" key="8">
    <source>
        <dbReference type="ARBA" id="ARBA00023012"/>
    </source>
</evidence>
<keyword evidence="5" id="KW-0547">Nucleotide-binding</keyword>
<name>A0ABW2R810_9BURK</name>
<keyword evidence="12" id="KW-1185">Reference proteome</keyword>
<dbReference type="Gene3D" id="1.20.5.1930">
    <property type="match status" value="1"/>
</dbReference>
<protein>
    <recommendedName>
        <fullName evidence="2">histidine kinase</fullName>
        <ecNumber evidence="2">2.7.13.3</ecNumber>
    </recommendedName>
</protein>
<accession>A0ABW2R810</accession>
<dbReference type="InterPro" id="IPR036890">
    <property type="entry name" value="HATPase_C_sf"/>
</dbReference>
<comment type="catalytic activity">
    <reaction evidence="1">
        <text>ATP + protein L-histidine = ADP + protein N-phospho-L-histidine.</text>
        <dbReference type="EC" id="2.7.13.3"/>
    </reaction>
</comment>
<dbReference type="SUPFAM" id="SSF55874">
    <property type="entry name" value="ATPase domain of HSP90 chaperone/DNA topoisomerase II/histidine kinase"/>
    <property type="match status" value="1"/>
</dbReference>
<dbReference type="InterPro" id="IPR007891">
    <property type="entry name" value="CHASE3"/>
</dbReference>
<keyword evidence="8" id="KW-0902">Two-component regulatory system</keyword>
<dbReference type="CDD" id="cd19410">
    <property type="entry name" value="HK9-like_sensor"/>
    <property type="match status" value="1"/>
</dbReference>
<evidence type="ECO:0000256" key="6">
    <source>
        <dbReference type="ARBA" id="ARBA00022777"/>
    </source>
</evidence>
<comment type="caution">
    <text evidence="11">The sequence shown here is derived from an EMBL/GenBank/DDBJ whole genome shotgun (WGS) entry which is preliminary data.</text>
</comment>
<evidence type="ECO:0000313" key="11">
    <source>
        <dbReference type="EMBL" id="MFC7434227.1"/>
    </source>
</evidence>
<reference evidence="12" key="1">
    <citation type="journal article" date="2019" name="Int. J. Syst. Evol. Microbiol.">
        <title>The Global Catalogue of Microorganisms (GCM) 10K type strain sequencing project: providing services to taxonomists for standard genome sequencing and annotation.</title>
        <authorList>
            <consortium name="The Broad Institute Genomics Platform"/>
            <consortium name="The Broad Institute Genome Sequencing Center for Infectious Disease"/>
            <person name="Wu L."/>
            <person name="Ma J."/>
        </authorList>
    </citation>
    <scope>NUCLEOTIDE SEQUENCE [LARGE SCALE GENOMIC DNA]</scope>
    <source>
        <strain evidence="12">CCUG 54518</strain>
    </source>
</reference>
<sequence length="450" mass="51182">MNMSLNQVGRWVSSRYIGPVAMSLALMVLVVSELGFYRLMAIGDDREASVDLQMTVGGMRSALLAMESAERGYMLTGRLDYLQPYRDQERSLIEMIQLAEAATVQNPLHRDALLELVELARRKYSEMQTVLELYDRGDREAAIDLTLTDMGRELMDQVGEVSDRIIRQETAHYTSTSYQRDQVLRWSRAGIWVLVILCLGGAVALMRLGRHLEQQRRVYMLQLHAERDRLDEEVVRRTEEVIELARHMERVREDERARLARELHDELGGLLTAAKLDLARIRKRIRDETGEKQRLVEHLGQSLDAGIALKRRIIEDLRPSSLSNLGLRHTLQIQCKEFAQRSELPVDVQVDEVTLSPERALAVYRLVQEALTNIAKYANAHRVTVSLRRDRDHVQVTVQDDGQGFDPAAVKPSGSHGLQGMRFRIRSCGGDVTIRSAPEEGTTVEARLPL</sequence>
<evidence type="ECO:0000256" key="1">
    <source>
        <dbReference type="ARBA" id="ARBA00000085"/>
    </source>
</evidence>
<evidence type="ECO:0000256" key="4">
    <source>
        <dbReference type="ARBA" id="ARBA00022679"/>
    </source>
</evidence>
<keyword evidence="7" id="KW-0067">ATP-binding</keyword>
<feature type="transmembrane region" description="Helical" evidence="9">
    <location>
        <begin position="189"/>
        <end position="208"/>
    </location>
</feature>
<keyword evidence="3" id="KW-0597">Phosphoprotein</keyword>
<organism evidence="11 12">
    <name type="scientific">Hydrogenophaga bisanensis</name>
    <dbReference type="NCBI Taxonomy" id="439611"/>
    <lineage>
        <taxon>Bacteria</taxon>
        <taxon>Pseudomonadati</taxon>
        <taxon>Pseudomonadota</taxon>
        <taxon>Betaproteobacteria</taxon>
        <taxon>Burkholderiales</taxon>
        <taxon>Comamonadaceae</taxon>
        <taxon>Hydrogenophaga</taxon>
    </lineage>
</organism>
<dbReference type="InterPro" id="IPR011712">
    <property type="entry name" value="Sig_transdc_His_kin_sub3_dim/P"/>
</dbReference>
<keyword evidence="9" id="KW-1133">Transmembrane helix</keyword>
<evidence type="ECO:0000313" key="12">
    <source>
        <dbReference type="Proteomes" id="UP001596495"/>
    </source>
</evidence>
<dbReference type="PANTHER" id="PTHR24421:SF10">
    <property type="entry name" value="NITRATE_NITRITE SENSOR PROTEIN NARQ"/>
    <property type="match status" value="1"/>
</dbReference>
<keyword evidence="4" id="KW-0808">Transferase</keyword>
<evidence type="ECO:0000259" key="10">
    <source>
        <dbReference type="PROSITE" id="PS50109"/>
    </source>
</evidence>
<evidence type="ECO:0000256" key="3">
    <source>
        <dbReference type="ARBA" id="ARBA00022553"/>
    </source>
</evidence>
<gene>
    <name evidence="11" type="ORF">ACFQNJ_06845</name>
</gene>
<dbReference type="InterPro" id="IPR005467">
    <property type="entry name" value="His_kinase_dom"/>
</dbReference>
<dbReference type="PROSITE" id="PS50109">
    <property type="entry name" value="HIS_KIN"/>
    <property type="match status" value="1"/>
</dbReference>
<feature type="transmembrane region" description="Helical" evidence="9">
    <location>
        <begin position="16"/>
        <end position="37"/>
    </location>
</feature>
<dbReference type="Gene3D" id="3.30.565.10">
    <property type="entry name" value="Histidine kinase-like ATPase, C-terminal domain"/>
    <property type="match status" value="1"/>
</dbReference>
<evidence type="ECO:0000256" key="9">
    <source>
        <dbReference type="SAM" id="Phobius"/>
    </source>
</evidence>